<organism evidence="1 2">
    <name type="scientific">Scheffersomyces stipitis (strain ATCC 58785 / CBS 6054 / NBRC 10063 / NRRL Y-11545)</name>
    <name type="common">Yeast</name>
    <name type="synonym">Pichia stipitis</name>
    <dbReference type="NCBI Taxonomy" id="322104"/>
    <lineage>
        <taxon>Eukaryota</taxon>
        <taxon>Fungi</taxon>
        <taxon>Dikarya</taxon>
        <taxon>Ascomycota</taxon>
        <taxon>Saccharomycotina</taxon>
        <taxon>Pichiomycetes</taxon>
        <taxon>Debaryomycetaceae</taxon>
        <taxon>Scheffersomyces</taxon>
    </lineage>
</organism>
<reference evidence="1 2" key="1">
    <citation type="journal article" date="2007" name="Nat. Biotechnol.">
        <title>Genome sequence of the lignocellulose-bioconverting and xylose-fermenting yeast Pichia stipitis.</title>
        <authorList>
            <person name="Jeffries T.W."/>
            <person name="Grigoriev I.V."/>
            <person name="Grimwood J."/>
            <person name="Laplaza J.M."/>
            <person name="Aerts A."/>
            <person name="Salamov A."/>
            <person name="Schmutz J."/>
            <person name="Lindquist E."/>
            <person name="Dehal P."/>
            <person name="Shapiro H."/>
            <person name="Jin Y.S."/>
            <person name="Passoth V."/>
            <person name="Richardson P.M."/>
        </authorList>
    </citation>
    <scope>NUCLEOTIDE SEQUENCE [LARGE SCALE GENOMIC DNA]</scope>
    <source>
        <strain evidence="2">ATCC 58785 / CBS 6054 / NBRC 10063 / NRRL Y-11545</strain>
    </source>
</reference>
<name>A3LNP1_PICST</name>
<dbReference type="EMBL" id="CP000496">
    <property type="protein sequence ID" value="ABN64895.2"/>
    <property type="molecule type" value="Genomic_DNA"/>
</dbReference>
<dbReference type="AlphaFoldDB" id="A3LNP1"/>
<dbReference type="eggNOG" id="ENOG502RJGT">
    <property type="taxonomic scope" value="Eukaryota"/>
</dbReference>
<dbReference type="GeneID" id="4836856"/>
<gene>
    <name evidence="1" type="ORF">PICST_54968</name>
</gene>
<keyword evidence="2" id="KW-1185">Reference proteome</keyword>
<accession>A3LNP1</accession>
<dbReference type="Proteomes" id="UP000002258">
    <property type="component" value="Chromosome 2"/>
</dbReference>
<dbReference type="KEGG" id="pic:PICST_54968"/>
<dbReference type="HOGENOM" id="CLU_160155_0_0_1"/>
<dbReference type="OMA" id="ESIEMRV"/>
<dbReference type="OrthoDB" id="3989460at2759"/>
<evidence type="ECO:0000313" key="2">
    <source>
        <dbReference type="Proteomes" id="UP000002258"/>
    </source>
</evidence>
<evidence type="ECO:0008006" key="3">
    <source>
        <dbReference type="Google" id="ProtNLM"/>
    </source>
</evidence>
<proteinExistence type="predicted"/>
<sequence length="109" mass="12736">MEEPNDLHPLEVTAHTLLSGPLDNLNENFEQLDQSQLILLTRLKIIEDRLLSFQRVVLEDQNIVDDKELTSHFNRVKELRRSLLASMKTLGKVETRIEKMNEKLQESLQ</sequence>
<protein>
    <recommendedName>
        <fullName evidence="3">Biogenesis of lysosome-related organelles complex 1 subunit 7</fullName>
    </recommendedName>
</protein>
<dbReference type="InParanoid" id="A3LNP1"/>
<dbReference type="RefSeq" id="XP_001382924.2">
    <property type="nucleotide sequence ID" value="XM_001382887.1"/>
</dbReference>
<evidence type="ECO:0000313" key="1">
    <source>
        <dbReference type="EMBL" id="ABN64895.2"/>
    </source>
</evidence>